<evidence type="ECO:0000313" key="1">
    <source>
        <dbReference type="EMBL" id="KAI5682006.1"/>
    </source>
</evidence>
<dbReference type="Proteomes" id="UP001060085">
    <property type="component" value="Linkage Group LG01"/>
</dbReference>
<accession>A0ACC0CAQ0</accession>
<reference evidence="2" key="1">
    <citation type="journal article" date="2023" name="Nat. Plants">
        <title>Single-cell RNA sequencing provides a high-resolution roadmap for understanding the multicellular compartmentation of specialized metabolism.</title>
        <authorList>
            <person name="Sun S."/>
            <person name="Shen X."/>
            <person name="Li Y."/>
            <person name="Li Y."/>
            <person name="Wang S."/>
            <person name="Li R."/>
            <person name="Zhang H."/>
            <person name="Shen G."/>
            <person name="Guo B."/>
            <person name="Wei J."/>
            <person name="Xu J."/>
            <person name="St-Pierre B."/>
            <person name="Chen S."/>
            <person name="Sun C."/>
        </authorList>
    </citation>
    <scope>NUCLEOTIDE SEQUENCE [LARGE SCALE GENOMIC DNA]</scope>
</reference>
<gene>
    <name evidence="1" type="ORF">M9H77_03234</name>
</gene>
<keyword evidence="2" id="KW-1185">Reference proteome</keyword>
<comment type="caution">
    <text evidence="1">The sequence shown here is derived from an EMBL/GenBank/DDBJ whole genome shotgun (WGS) entry which is preliminary data.</text>
</comment>
<organism evidence="1 2">
    <name type="scientific">Catharanthus roseus</name>
    <name type="common">Madagascar periwinkle</name>
    <name type="synonym">Vinca rosea</name>
    <dbReference type="NCBI Taxonomy" id="4058"/>
    <lineage>
        <taxon>Eukaryota</taxon>
        <taxon>Viridiplantae</taxon>
        <taxon>Streptophyta</taxon>
        <taxon>Embryophyta</taxon>
        <taxon>Tracheophyta</taxon>
        <taxon>Spermatophyta</taxon>
        <taxon>Magnoliopsida</taxon>
        <taxon>eudicotyledons</taxon>
        <taxon>Gunneridae</taxon>
        <taxon>Pentapetalae</taxon>
        <taxon>asterids</taxon>
        <taxon>lamiids</taxon>
        <taxon>Gentianales</taxon>
        <taxon>Apocynaceae</taxon>
        <taxon>Rauvolfioideae</taxon>
        <taxon>Vinceae</taxon>
        <taxon>Catharanthinae</taxon>
        <taxon>Catharanthus</taxon>
    </lineage>
</organism>
<name>A0ACC0CAQ0_CATRO</name>
<protein>
    <submittedName>
        <fullName evidence="1">Uncharacterized protein</fullName>
    </submittedName>
</protein>
<evidence type="ECO:0000313" key="2">
    <source>
        <dbReference type="Proteomes" id="UP001060085"/>
    </source>
</evidence>
<proteinExistence type="predicted"/>
<dbReference type="EMBL" id="CM044701">
    <property type="protein sequence ID" value="KAI5682006.1"/>
    <property type="molecule type" value="Genomic_DNA"/>
</dbReference>
<sequence>MRVLSTAGKSKTCNATVGLHRQSPDPQNEAIGTKFLHLVVNTSQTPYERSITKQLHSHITGQNRLQTPGHLPGLPWDQPRCRAPPDFPLGGRSPPQSMMRCPHRLIGPHPPRCTPLFKWIHSPESESSTPSKKRPL</sequence>